<evidence type="ECO:0000313" key="1">
    <source>
        <dbReference type="EMBL" id="CAB4935281.1"/>
    </source>
</evidence>
<dbReference type="AlphaFoldDB" id="A0A6J7IX69"/>
<organism evidence="1">
    <name type="scientific">freshwater metagenome</name>
    <dbReference type="NCBI Taxonomy" id="449393"/>
    <lineage>
        <taxon>unclassified sequences</taxon>
        <taxon>metagenomes</taxon>
        <taxon>ecological metagenomes</taxon>
    </lineage>
</organism>
<accession>A0A6J7IX69</accession>
<protein>
    <submittedName>
        <fullName evidence="1">Unannotated protein</fullName>
    </submittedName>
</protein>
<reference evidence="1" key="1">
    <citation type="submission" date="2020-05" db="EMBL/GenBank/DDBJ databases">
        <authorList>
            <person name="Chiriac C."/>
            <person name="Salcher M."/>
            <person name="Ghai R."/>
            <person name="Kavagutti S V."/>
        </authorList>
    </citation>
    <scope>NUCLEOTIDE SEQUENCE</scope>
</reference>
<proteinExistence type="predicted"/>
<sequence>MIDSRPAPEAGASKAAWIPLEVRALGGIAAAQGGTPYSSVENGLYSPIS</sequence>
<dbReference type="EMBL" id="CAFBNF010000034">
    <property type="protein sequence ID" value="CAB4935281.1"/>
    <property type="molecule type" value="Genomic_DNA"/>
</dbReference>
<name>A0A6J7IX69_9ZZZZ</name>
<gene>
    <name evidence="1" type="ORF">UFOPK3773_00491</name>
</gene>